<protein>
    <submittedName>
        <fullName evidence="2">Uncharacterized protein</fullName>
    </submittedName>
</protein>
<dbReference type="AlphaFoldDB" id="G0U9R3"/>
<dbReference type="VEuPathDB" id="TriTrypDB:TvY486_1100290"/>
<reference evidence="2" key="1">
    <citation type="journal article" date="2012" name="Proc. Natl. Acad. Sci. U.S.A.">
        <title>Antigenic diversity is generated by distinct evolutionary mechanisms in African trypanosome species.</title>
        <authorList>
            <person name="Jackson A.P."/>
            <person name="Berry A."/>
            <person name="Aslett M."/>
            <person name="Allison H.C."/>
            <person name="Burton P."/>
            <person name="Vavrova-Anderson J."/>
            <person name="Brown R."/>
            <person name="Browne H."/>
            <person name="Corton N."/>
            <person name="Hauser H."/>
            <person name="Gamble J."/>
            <person name="Gilderthorp R."/>
            <person name="Marcello L."/>
            <person name="McQuillan J."/>
            <person name="Otto T.D."/>
            <person name="Quail M.A."/>
            <person name="Sanders M.J."/>
            <person name="van Tonder A."/>
            <person name="Ginger M.L."/>
            <person name="Field M.C."/>
            <person name="Barry J.D."/>
            <person name="Hertz-Fowler C."/>
            <person name="Berriman M."/>
        </authorList>
    </citation>
    <scope>NUCLEOTIDE SEQUENCE</scope>
    <source>
        <strain evidence="2">Y486</strain>
    </source>
</reference>
<evidence type="ECO:0000256" key="1">
    <source>
        <dbReference type="SAM" id="MobiDB-lite"/>
    </source>
</evidence>
<dbReference type="EMBL" id="HE573027">
    <property type="protein sequence ID" value="CCC52544.1"/>
    <property type="molecule type" value="Genomic_DNA"/>
</dbReference>
<sequence length="92" mass="10475">MNAIKRFVLSVLLEKGSELPVIKRAAKQTALVERAAFDKFRVWLSDAYAEVKWDISSLQEKLKGPTSEHKIENEKQVEGAEKSTIKERGRCD</sequence>
<feature type="region of interest" description="Disordered" evidence="1">
    <location>
        <begin position="64"/>
        <end position="92"/>
    </location>
</feature>
<organism evidence="2">
    <name type="scientific">Trypanosoma vivax (strain Y486)</name>
    <dbReference type="NCBI Taxonomy" id="1055687"/>
    <lineage>
        <taxon>Eukaryota</taxon>
        <taxon>Discoba</taxon>
        <taxon>Euglenozoa</taxon>
        <taxon>Kinetoplastea</taxon>
        <taxon>Metakinetoplastina</taxon>
        <taxon>Trypanosomatida</taxon>
        <taxon>Trypanosomatidae</taxon>
        <taxon>Trypanosoma</taxon>
        <taxon>Duttonella</taxon>
    </lineage>
</organism>
<evidence type="ECO:0000313" key="2">
    <source>
        <dbReference type="EMBL" id="CCC52544.1"/>
    </source>
</evidence>
<accession>G0U9R3</accession>
<name>G0U9R3_TRYVY</name>
<proteinExistence type="predicted"/>
<gene>
    <name evidence="2" type="ORF">TVY486_1100290</name>
</gene>